<feature type="domain" description="ABC transporter" evidence="3">
    <location>
        <begin position="8"/>
        <end position="250"/>
    </location>
</feature>
<dbReference type="PROSITE" id="PS50893">
    <property type="entry name" value="ABC_TRANSPORTER_2"/>
    <property type="match status" value="1"/>
</dbReference>
<dbReference type="GO" id="GO:0005524">
    <property type="term" value="F:ATP binding"/>
    <property type="evidence" value="ECO:0007669"/>
    <property type="project" value="UniProtKB-KW"/>
</dbReference>
<protein>
    <submittedName>
        <fullName evidence="4">Sugar ABC transporter ATP-binding protein</fullName>
    </submittedName>
</protein>
<keyword evidence="5" id="KW-1185">Reference proteome</keyword>
<keyword evidence="1" id="KW-0547">Nucleotide-binding</keyword>
<dbReference type="InterPro" id="IPR003593">
    <property type="entry name" value="AAA+_ATPase"/>
</dbReference>
<dbReference type="InterPro" id="IPR003439">
    <property type="entry name" value="ABC_transporter-like_ATP-bd"/>
</dbReference>
<dbReference type="AlphaFoldDB" id="A0A7D5SQL1"/>
<dbReference type="CDD" id="cd03216">
    <property type="entry name" value="ABC_Carb_Monos_I"/>
    <property type="match status" value="1"/>
</dbReference>
<dbReference type="Gene3D" id="3.40.50.300">
    <property type="entry name" value="P-loop containing nucleotide triphosphate hydrolases"/>
    <property type="match status" value="1"/>
</dbReference>
<evidence type="ECO:0000259" key="3">
    <source>
        <dbReference type="PROSITE" id="PS50893"/>
    </source>
</evidence>
<dbReference type="SUPFAM" id="SSF52540">
    <property type="entry name" value="P-loop containing nucleoside triphosphate hydrolases"/>
    <property type="match status" value="1"/>
</dbReference>
<reference evidence="4 5" key="1">
    <citation type="submission" date="2020-07" db="EMBL/GenBank/DDBJ databases">
        <title>Halosimplex pelagicum sp. nov. and Halosimplex rubrum sp. nov., isolated from salted brown alga Laminaria, and emended description of the genus Halosimplex.</title>
        <authorList>
            <person name="Cui H."/>
        </authorList>
    </citation>
    <scope>NUCLEOTIDE SEQUENCE [LARGE SCALE GENOMIC DNA]</scope>
    <source>
        <strain evidence="4 5">R27</strain>
    </source>
</reference>
<evidence type="ECO:0000313" key="5">
    <source>
        <dbReference type="Proteomes" id="UP000509667"/>
    </source>
</evidence>
<dbReference type="InterPro" id="IPR050107">
    <property type="entry name" value="ABC_carbohydrate_import_ATPase"/>
</dbReference>
<keyword evidence="2 4" id="KW-0067">ATP-binding</keyword>
<name>A0A7D5SQL1_9EURY</name>
<gene>
    <name evidence="4" type="ORF">HZS55_11070</name>
</gene>
<sequence length="271" mass="29716">MSQQDPILYTERLTKRFGNIHAVEDVDFEVRDGEVMALVGDNGAGKSTLIKMLCGVHEPTSGNIFVQGEEVSFDDYNDARAKGIETVYQELALAPNQTVAANVFLGHEPTRMGRLGSLLNLVDEERMVEEAKTNLDRVKIPVDPEAKVKNTSGGQQQAVAIARALQSNPDILIMDEPTSALSIEGARNVLRVIDDLRDQGLTIVLISHNIRHVLGIADRVSVLAQGRLMGVREADEVTRNEVIALMMGAEDESEFEEFDLSRTAESEETSA</sequence>
<accession>A0A7D5SQL1</accession>
<dbReference type="KEGG" id="hrr:HZS55_11070"/>
<evidence type="ECO:0000256" key="2">
    <source>
        <dbReference type="ARBA" id="ARBA00022840"/>
    </source>
</evidence>
<dbReference type="Pfam" id="PF00005">
    <property type="entry name" value="ABC_tran"/>
    <property type="match status" value="1"/>
</dbReference>
<dbReference type="PANTHER" id="PTHR43790:SF8">
    <property type="entry name" value="SUGAR ABC TRANSPORTER ATP-BINDING PROTEIN"/>
    <property type="match status" value="1"/>
</dbReference>
<dbReference type="PANTHER" id="PTHR43790">
    <property type="entry name" value="CARBOHYDRATE TRANSPORT ATP-BINDING PROTEIN MG119-RELATED"/>
    <property type="match status" value="1"/>
</dbReference>
<dbReference type="Proteomes" id="UP000509667">
    <property type="component" value="Chromosome"/>
</dbReference>
<organism evidence="4 5">
    <name type="scientific">Halosimplex rubrum</name>
    <dbReference type="NCBI Taxonomy" id="869889"/>
    <lineage>
        <taxon>Archaea</taxon>
        <taxon>Methanobacteriati</taxon>
        <taxon>Methanobacteriota</taxon>
        <taxon>Stenosarchaea group</taxon>
        <taxon>Halobacteria</taxon>
        <taxon>Halobacteriales</taxon>
        <taxon>Haloarculaceae</taxon>
        <taxon>Halosimplex</taxon>
    </lineage>
</organism>
<evidence type="ECO:0000313" key="4">
    <source>
        <dbReference type="EMBL" id="QLH77807.1"/>
    </source>
</evidence>
<dbReference type="EMBL" id="CP058910">
    <property type="protein sequence ID" value="QLH77807.1"/>
    <property type="molecule type" value="Genomic_DNA"/>
</dbReference>
<dbReference type="OrthoDB" id="44250at2157"/>
<dbReference type="InterPro" id="IPR027417">
    <property type="entry name" value="P-loop_NTPase"/>
</dbReference>
<evidence type="ECO:0000256" key="1">
    <source>
        <dbReference type="ARBA" id="ARBA00022741"/>
    </source>
</evidence>
<dbReference type="GeneID" id="56078411"/>
<proteinExistence type="predicted"/>
<dbReference type="SMART" id="SM00382">
    <property type="entry name" value="AAA"/>
    <property type="match status" value="1"/>
</dbReference>
<dbReference type="RefSeq" id="WP_179911725.1">
    <property type="nucleotide sequence ID" value="NZ_CP058910.1"/>
</dbReference>
<dbReference type="GO" id="GO:0016887">
    <property type="term" value="F:ATP hydrolysis activity"/>
    <property type="evidence" value="ECO:0007669"/>
    <property type="project" value="InterPro"/>
</dbReference>